<organism evidence="1 2">
    <name type="scientific">Phyllosticta citricarpa</name>
    <dbReference type="NCBI Taxonomy" id="55181"/>
    <lineage>
        <taxon>Eukaryota</taxon>
        <taxon>Fungi</taxon>
        <taxon>Dikarya</taxon>
        <taxon>Ascomycota</taxon>
        <taxon>Pezizomycotina</taxon>
        <taxon>Dothideomycetes</taxon>
        <taxon>Dothideomycetes incertae sedis</taxon>
        <taxon>Botryosphaeriales</taxon>
        <taxon>Phyllostictaceae</taxon>
        <taxon>Phyllosticta</taxon>
    </lineage>
</organism>
<gene>
    <name evidence="1" type="ORF">IWX46DRAFT_593819</name>
</gene>
<protein>
    <submittedName>
        <fullName evidence="1">Nucleophile aminohydrolase</fullName>
    </submittedName>
</protein>
<dbReference type="Gene3D" id="1.10.246.130">
    <property type="match status" value="1"/>
</dbReference>
<reference evidence="1 2" key="1">
    <citation type="submission" date="2024-04" db="EMBL/GenBank/DDBJ databases">
        <title>Phyllosticta paracitricarpa is synonymous to the EU quarantine fungus P. citricarpa based on phylogenomic analyses.</title>
        <authorList>
            <consortium name="Lawrence Berkeley National Laboratory"/>
            <person name="Van Ingen-Buijs V.A."/>
            <person name="Van Westerhoven A.C."/>
            <person name="Haridas S."/>
            <person name="Skiadas P."/>
            <person name="Martin F."/>
            <person name="Groenewald J.Z."/>
            <person name="Crous P.W."/>
            <person name="Seidl M.F."/>
        </authorList>
    </citation>
    <scope>NUCLEOTIDE SEQUENCE [LARGE SCALE GENOMIC DNA]</scope>
    <source>
        <strain evidence="1 2">CBS 122670</strain>
    </source>
</reference>
<dbReference type="Pfam" id="PF01019">
    <property type="entry name" value="G_glu_transpept"/>
    <property type="match status" value="1"/>
</dbReference>
<evidence type="ECO:0000313" key="2">
    <source>
        <dbReference type="Proteomes" id="UP001365128"/>
    </source>
</evidence>
<accession>A0ABR1MKX2</accession>
<dbReference type="InterPro" id="IPR052896">
    <property type="entry name" value="GGT-like_enzyme"/>
</dbReference>
<dbReference type="Proteomes" id="UP001365128">
    <property type="component" value="Unassembled WGS sequence"/>
</dbReference>
<dbReference type="Gene3D" id="3.60.20.40">
    <property type="match status" value="1"/>
</dbReference>
<dbReference type="PANTHER" id="PTHR43881">
    <property type="entry name" value="GAMMA-GLUTAMYLTRANSPEPTIDASE (AFU_ORTHOLOGUE AFUA_4G13580)"/>
    <property type="match status" value="1"/>
</dbReference>
<keyword evidence="2" id="KW-1185">Reference proteome</keyword>
<comment type="caution">
    <text evidence="1">The sequence shown here is derived from an EMBL/GenBank/DDBJ whole genome shotgun (WGS) entry which is preliminary data.</text>
</comment>
<evidence type="ECO:0000313" key="1">
    <source>
        <dbReference type="EMBL" id="KAK7550719.1"/>
    </source>
</evidence>
<dbReference type="InterPro" id="IPR029055">
    <property type="entry name" value="Ntn_hydrolases_N"/>
</dbReference>
<proteinExistence type="predicted"/>
<dbReference type="InterPro" id="IPR043137">
    <property type="entry name" value="GGT_ssub_C"/>
</dbReference>
<dbReference type="EMBL" id="JBBPDW010000007">
    <property type="protein sequence ID" value="KAK7550719.1"/>
    <property type="molecule type" value="Genomic_DNA"/>
</dbReference>
<name>A0ABR1MKX2_9PEZI</name>
<dbReference type="PRINTS" id="PR01210">
    <property type="entry name" value="GGTRANSPTASE"/>
</dbReference>
<dbReference type="SUPFAM" id="SSF56235">
    <property type="entry name" value="N-terminal nucleophile aminohydrolases (Ntn hydrolases)"/>
    <property type="match status" value="1"/>
</dbReference>
<dbReference type="PANTHER" id="PTHR43881:SF1">
    <property type="entry name" value="GAMMA-GLUTAMYLTRANSPEPTIDASE (AFU_ORTHOLOGUE AFUA_4G13580)"/>
    <property type="match status" value="1"/>
</dbReference>
<dbReference type="InterPro" id="IPR043138">
    <property type="entry name" value="GGT_lsub"/>
</dbReference>
<sequence>MPLNSQAIYPAADPEFINFPSRRSTVHSIKGIVASTQPLASQAGIQILREGGNAADAAVAVAAALNMTEPGSTGIGGDCFCLFYEAKTRKVHALNGSGRSSANVTLDLIRKDLGIPEDQVGSIPMTSVHAVTVPGAAAGWVDTVQRFGSGKLSLEQILAPAIELGEQGFPVSELSSTFWHNSEHTIRKASPNFVEMLKKDPSAPDGCRAPKPGEIFKNPTLANTFRLLAKNGKKGFYEGPVAEALVKVVQDLGGHLTLEDLKSHAKLGSEAPDAISLKFRGQGVGESHEGDEGVELWEHPPNGQGIVALMALGILQELEKAGKIPKFRPQDHSSAEHIHAVVESLRIAFADANWWVTDPNVEKVPTQELISEAYLAERAKLFEPSKASDILDHGSPAHNHSDTVYFACTDSEGNGMSFINSNYGGYGTAIIPKGCGFTLQNRGANFSLRKDHPNVLKPGKRPYHTIIPAMITNPSDGSLHTVYGVMGGFMQPQGHVQVLLNTLVFQLTPQAALDAPRVCIGAGMPDQDNKNRGLDRTVYLEDGIRPEVAAKLERMGHKVAIVKGYQRGLFGRGQVIRCHEEDGQVVWSAGSDPRGDGAAMPL</sequence>